<dbReference type="AlphaFoldDB" id="A0A8J8MPI8"/>
<feature type="transmembrane region" description="Helical" evidence="1">
    <location>
        <begin position="36"/>
        <end position="55"/>
    </location>
</feature>
<protein>
    <recommendedName>
        <fullName evidence="4">DUF4179 domain-containing protein</fullName>
    </recommendedName>
</protein>
<name>A0A8J8MPI8_9FIRM</name>
<evidence type="ECO:0000256" key="1">
    <source>
        <dbReference type="SAM" id="Phobius"/>
    </source>
</evidence>
<proteinExistence type="predicted"/>
<evidence type="ECO:0000313" key="2">
    <source>
        <dbReference type="EMBL" id="QUI25023.1"/>
    </source>
</evidence>
<keyword evidence="1" id="KW-0812">Transmembrane</keyword>
<dbReference type="KEGG" id="vpy:HZI73_23215"/>
<dbReference type="EMBL" id="CP058649">
    <property type="protein sequence ID" value="QUI25023.1"/>
    <property type="molecule type" value="Genomic_DNA"/>
</dbReference>
<organism evidence="2 3">
    <name type="scientific">Vallitalea pronyensis</name>
    <dbReference type="NCBI Taxonomy" id="1348613"/>
    <lineage>
        <taxon>Bacteria</taxon>
        <taxon>Bacillati</taxon>
        <taxon>Bacillota</taxon>
        <taxon>Clostridia</taxon>
        <taxon>Lachnospirales</taxon>
        <taxon>Vallitaleaceae</taxon>
        <taxon>Vallitalea</taxon>
    </lineage>
</organism>
<dbReference type="RefSeq" id="WP_212695723.1">
    <property type="nucleotide sequence ID" value="NZ_CP058649.1"/>
</dbReference>
<reference evidence="2" key="1">
    <citation type="submission" date="2020-07" db="EMBL/GenBank/DDBJ databases">
        <title>Vallitalea pronyensis genome.</title>
        <authorList>
            <person name="Postec A."/>
        </authorList>
    </citation>
    <scope>NUCLEOTIDE SEQUENCE</scope>
    <source>
        <strain evidence="2">FatNI3</strain>
    </source>
</reference>
<evidence type="ECO:0008006" key="4">
    <source>
        <dbReference type="Google" id="ProtNLM"/>
    </source>
</evidence>
<sequence length="436" mass="49921">MNNVKKHIDDKLKNIKITEDIKENIMNKRKKNRLYYTKRVAVVALPLLLICILFTDDISATANRVFGYIPGINKLVTVDSEDKAYWLSGSILFGIDEENYIKVNSAYSEGKMISMTIEGSVPINELYKEGESLVIQNEKGELAKLVSSDLIGDSQDNYKWSGRLKCEFNSNDVDNFNILYGEHKLPIVMTPVPELASRERNFTSFGDIDIAIATNYIGNKLQLKMLTNSDELNQTISFPLSEIYLLDSKGIKHYSEDNSTDNTLYFNRKLEPNIKLVIPYITIQDMNLKKKVHLDKKTEMPIDVTIGDYKLTINNVEWLDYIDRVSSKTIDGKFNIMKKQAQRVKLVFDKNVVLTSGVRLESVIAAVDRNELNDYNVNSTRVTYKDPYEENKLKEVDKDYYEVIVSSIKSEQEAVNITLSEPIFSTKEEIIIPLQP</sequence>
<evidence type="ECO:0000313" key="3">
    <source>
        <dbReference type="Proteomes" id="UP000683246"/>
    </source>
</evidence>
<accession>A0A8J8MPI8</accession>
<keyword evidence="1" id="KW-0472">Membrane</keyword>
<keyword evidence="3" id="KW-1185">Reference proteome</keyword>
<gene>
    <name evidence="2" type="ORF">HZI73_23215</name>
</gene>
<dbReference type="Proteomes" id="UP000683246">
    <property type="component" value="Chromosome"/>
</dbReference>
<keyword evidence="1" id="KW-1133">Transmembrane helix</keyword>